<proteinExistence type="predicted"/>
<organism evidence="1 2">
    <name type="scientific">Rhodoferax ferrireducens</name>
    <dbReference type="NCBI Taxonomy" id="192843"/>
    <lineage>
        <taxon>Bacteria</taxon>
        <taxon>Pseudomonadati</taxon>
        <taxon>Pseudomonadota</taxon>
        <taxon>Betaproteobacteria</taxon>
        <taxon>Burkholderiales</taxon>
        <taxon>Comamonadaceae</taxon>
        <taxon>Rhodoferax</taxon>
    </lineage>
</organism>
<reference evidence="1 2" key="1">
    <citation type="submission" date="2023-07" db="EMBL/GenBank/DDBJ databases">
        <title>Sorghum-associated microbial communities from plants grown in Nebraska, USA.</title>
        <authorList>
            <person name="Schachtman D."/>
        </authorList>
    </citation>
    <scope>NUCLEOTIDE SEQUENCE [LARGE SCALE GENOMIC DNA]</scope>
    <source>
        <strain evidence="1 2">BE313</strain>
    </source>
</reference>
<protein>
    <recommendedName>
        <fullName evidence="3">DUF4760 domain-containing protein</fullName>
    </recommendedName>
</protein>
<dbReference type="Proteomes" id="UP001180487">
    <property type="component" value="Unassembled WGS sequence"/>
</dbReference>
<comment type="caution">
    <text evidence="1">The sequence shown here is derived from an EMBL/GenBank/DDBJ whole genome shotgun (WGS) entry which is preliminary data.</text>
</comment>
<name>A0ABU2C700_9BURK</name>
<dbReference type="EMBL" id="JAVDXT010000001">
    <property type="protein sequence ID" value="MDR7377100.1"/>
    <property type="molecule type" value="Genomic_DNA"/>
</dbReference>
<evidence type="ECO:0000313" key="2">
    <source>
        <dbReference type="Proteomes" id="UP001180487"/>
    </source>
</evidence>
<evidence type="ECO:0008006" key="3">
    <source>
        <dbReference type="Google" id="ProtNLM"/>
    </source>
</evidence>
<dbReference type="RefSeq" id="WP_310372529.1">
    <property type="nucleotide sequence ID" value="NZ_JAVDXT010000001.1"/>
</dbReference>
<gene>
    <name evidence="1" type="ORF">J2X19_001758</name>
</gene>
<keyword evidence="2" id="KW-1185">Reference proteome</keyword>
<accession>A0ABU2C700</accession>
<evidence type="ECO:0000313" key="1">
    <source>
        <dbReference type="EMBL" id="MDR7377100.1"/>
    </source>
</evidence>
<sequence>MFFKDFAGPGAAVIASGVAAWITWRFQQQQVAIAKQQAATARAAAETARNKLRYDIWEKRFEKYKVVDEHMSTVALWRPGEKLDLLAYLLQVYDARWLFGPEVEQWLQQDLNKAYSQLYVVMLELTNRQDLTDGEKQQVFFAAHMDYLMPMYAQRDEIFKPYLSMPFQ</sequence>